<comment type="caution">
    <text evidence="1">The sequence shown here is derived from an EMBL/GenBank/DDBJ whole genome shotgun (WGS) entry which is preliminary data.</text>
</comment>
<evidence type="ECO:0000313" key="2">
    <source>
        <dbReference type="Proteomes" id="UP000670092"/>
    </source>
</evidence>
<dbReference type="Proteomes" id="UP000670092">
    <property type="component" value="Unassembled WGS sequence"/>
</dbReference>
<dbReference type="VEuPathDB" id="FungiDB:I7I52_12058"/>
<protein>
    <submittedName>
        <fullName evidence="1">Uncharacterized protein</fullName>
    </submittedName>
</protein>
<sequence length="168" mass="18484">MTLVLHVIARRGSRLPPRLLGCQSLGRNFQIVQFLQVDIWFPARHTGGVREQLPDFDVLFPIRGKLGPVGGYFFKKVELAAVNKHQGRKVRDSLRCRPDSCDSVAGPGRCTGGVAIAAPYIYDVAPVDVDCDGCTQLFACVYEFLQQILDGREGCVVITLDCASHCFS</sequence>
<organism evidence="1 2">
    <name type="scientific">Ajellomyces capsulatus</name>
    <name type="common">Darling's disease fungus</name>
    <name type="synonym">Histoplasma capsulatum</name>
    <dbReference type="NCBI Taxonomy" id="5037"/>
    <lineage>
        <taxon>Eukaryota</taxon>
        <taxon>Fungi</taxon>
        <taxon>Dikarya</taxon>
        <taxon>Ascomycota</taxon>
        <taxon>Pezizomycotina</taxon>
        <taxon>Eurotiomycetes</taxon>
        <taxon>Eurotiomycetidae</taxon>
        <taxon>Onygenales</taxon>
        <taxon>Ajellomycetaceae</taxon>
        <taxon>Histoplasma</taxon>
    </lineage>
</organism>
<dbReference type="EMBL" id="JAEVHI010000006">
    <property type="protein sequence ID" value="KAG5288539.1"/>
    <property type="molecule type" value="Genomic_DNA"/>
</dbReference>
<dbReference type="AlphaFoldDB" id="A0A8H7YFB8"/>
<name>A0A8H7YFB8_AJECA</name>
<gene>
    <name evidence="1" type="ORF">I7I52_12058</name>
</gene>
<accession>A0A8H7YFB8</accession>
<evidence type="ECO:0000313" key="1">
    <source>
        <dbReference type="EMBL" id="KAG5288539.1"/>
    </source>
</evidence>
<proteinExistence type="predicted"/>
<reference evidence="1 2" key="1">
    <citation type="submission" date="2021-01" db="EMBL/GenBank/DDBJ databases">
        <title>Chromosome-level genome assembly of a human fungal pathogen reveals clustering of transcriptionally co-regulated genes.</title>
        <authorList>
            <person name="Voorhies M."/>
            <person name="Cohen S."/>
            <person name="Shea T.P."/>
            <person name="Petrus S."/>
            <person name="Munoz J.F."/>
            <person name="Poplawski S."/>
            <person name="Goldman W.E."/>
            <person name="Michael T."/>
            <person name="Cuomo C.A."/>
            <person name="Sil A."/>
            <person name="Beyhan S."/>
        </authorList>
    </citation>
    <scope>NUCLEOTIDE SEQUENCE [LARGE SCALE GENOMIC DNA]</scope>
    <source>
        <strain evidence="1 2">G184AR</strain>
    </source>
</reference>